<dbReference type="PANTHER" id="PTHR44688:SF16">
    <property type="entry name" value="DNA-BINDING TRANSCRIPTIONAL ACTIVATOR DEVR_DOSR"/>
    <property type="match status" value="1"/>
</dbReference>
<keyword evidence="1" id="KW-0805">Transcription regulation</keyword>
<dbReference type="InterPro" id="IPR049151">
    <property type="entry name" value="CsgD-like_REC"/>
</dbReference>
<dbReference type="InterPro" id="IPR000792">
    <property type="entry name" value="Tscrpt_reg_LuxR_C"/>
</dbReference>
<sequence length="211" mass="24171">MKKSMHLLLITKPSLQACALSRALSEKTTLTVSTHNLATPLETLPADLTLMLFDLSKISIKEAKIWQYRISTHRNNIKTLLFNVPLSIEPEDILLWPTISGVFYDIDNESTFIKGINAIIGGELWLSRSLCGLLIEHLRHNQPTLVNYPKLTIREREVLEQLRYGASNIDIASILFVSEHTVKAHLYNLFRKINVRNRTQALKWATENIKR</sequence>
<dbReference type="SUPFAM" id="SSF46894">
    <property type="entry name" value="C-terminal effector domain of the bipartite response regulators"/>
    <property type="match status" value="1"/>
</dbReference>
<dbReference type="RefSeq" id="WP_207542778.1">
    <property type="nucleotide sequence ID" value="NZ_JAFNAA010000037.1"/>
</dbReference>
<evidence type="ECO:0000259" key="4">
    <source>
        <dbReference type="PROSITE" id="PS50043"/>
    </source>
</evidence>
<dbReference type="PANTHER" id="PTHR44688">
    <property type="entry name" value="DNA-BINDING TRANSCRIPTIONAL ACTIVATOR DEVR_DOSR"/>
    <property type="match status" value="1"/>
</dbReference>
<evidence type="ECO:0000313" key="6">
    <source>
        <dbReference type="Proteomes" id="UP000664658"/>
    </source>
</evidence>
<dbReference type="EMBL" id="JAFNAA010000037">
    <property type="protein sequence ID" value="MBO1109834.1"/>
    <property type="molecule type" value="Genomic_DNA"/>
</dbReference>
<dbReference type="FunFam" id="1.10.10.10:FF:000153">
    <property type="entry name" value="LuxR family transcriptional regulator"/>
    <property type="match status" value="1"/>
</dbReference>
<accession>A0A8I1WCI0</accession>
<dbReference type="GO" id="GO:0006355">
    <property type="term" value="P:regulation of DNA-templated transcription"/>
    <property type="evidence" value="ECO:0007669"/>
    <property type="project" value="InterPro"/>
</dbReference>
<dbReference type="PROSITE" id="PS00622">
    <property type="entry name" value="HTH_LUXR_1"/>
    <property type="match status" value="1"/>
</dbReference>
<dbReference type="CDD" id="cd06170">
    <property type="entry name" value="LuxR_C_like"/>
    <property type="match status" value="1"/>
</dbReference>
<dbReference type="AlphaFoldDB" id="A0A8I1WCI0"/>
<evidence type="ECO:0000256" key="2">
    <source>
        <dbReference type="ARBA" id="ARBA00023125"/>
    </source>
</evidence>
<dbReference type="InterPro" id="IPR016032">
    <property type="entry name" value="Sig_transdc_resp-reg_C-effctor"/>
</dbReference>
<dbReference type="Gene3D" id="3.40.50.2300">
    <property type="match status" value="1"/>
</dbReference>
<reference evidence="5" key="1">
    <citation type="submission" date="2021-03" db="EMBL/GenBank/DDBJ databases">
        <title>Plesiomonas shigelloides zfcc0051, isolated from zebrafish feces.</title>
        <authorList>
            <person name="Vanderhoek Z."/>
            <person name="Gaulke C."/>
        </authorList>
    </citation>
    <scope>NUCLEOTIDE SEQUENCE</scope>
    <source>
        <strain evidence="5">Zfcc0051</strain>
    </source>
</reference>
<dbReference type="Pfam" id="PF00196">
    <property type="entry name" value="GerE"/>
    <property type="match status" value="1"/>
</dbReference>
<dbReference type="InterPro" id="IPR036388">
    <property type="entry name" value="WH-like_DNA-bd_sf"/>
</dbReference>
<protein>
    <submittedName>
        <fullName evidence="5">Transcriptional regulator CsgD</fullName>
    </submittedName>
</protein>
<dbReference type="SMART" id="SM00421">
    <property type="entry name" value="HTH_LUXR"/>
    <property type="match status" value="1"/>
</dbReference>
<dbReference type="Pfam" id="PF21155">
    <property type="entry name" value="VpsT-like_REC"/>
    <property type="match status" value="1"/>
</dbReference>
<name>A0A8I1WCI0_PLESH</name>
<organism evidence="5 6">
    <name type="scientific">Plesiomonas shigelloides</name>
    <name type="common">Aeromonas shigelloides</name>
    <dbReference type="NCBI Taxonomy" id="703"/>
    <lineage>
        <taxon>Bacteria</taxon>
        <taxon>Pseudomonadati</taxon>
        <taxon>Pseudomonadota</taxon>
        <taxon>Gammaproteobacteria</taxon>
        <taxon>Enterobacterales</taxon>
        <taxon>Enterobacteriaceae</taxon>
        <taxon>Plesiomonas</taxon>
    </lineage>
</organism>
<keyword evidence="3" id="KW-0804">Transcription</keyword>
<evidence type="ECO:0000256" key="1">
    <source>
        <dbReference type="ARBA" id="ARBA00023015"/>
    </source>
</evidence>
<proteinExistence type="predicted"/>
<evidence type="ECO:0000313" key="5">
    <source>
        <dbReference type="EMBL" id="MBO1109834.1"/>
    </source>
</evidence>
<dbReference type="PRINTS" id="PR00038">
    <property type="entry name" value="HTHLUXR"/>
</dbReference>
<comment type="caution">
    <text evidence="5">The sequence shown here is derived from an EMBL/GenBank/DDBJ whole genome shotgun (WGS) entry which is preliminary data.</text>
</comment>
<keyword evidence="2" id="KW-0238">DNA-binding</keyword>
<dbReference type="Proteomes" id="UP000664658">
    <property type="component" value="Unassembled WGS sequence"/>
</dbReference>
<evidence type="ECO:0000256" key="3">
    <source>
        <dbReference type="ARBA" id="ARBA00023163"/>
    </source>
</evidence>
<feature type="domain" description="HTH luxR-type" evidence="4">
    <location>
        <begin position="144"/>
        <end position="209"/>
    </location>
</feature>
<gene>
    <name evidence="5" type="ORF">J2R62_16785</name>
</gene>
<dbReference type="Gene3D" id="1.10.10.10">
    <property type="entry name" value="Winged helix-like DNA-binding domain superfamily/Winged helix DNA-binding domain"/>
    <property type="match status" value="1"/>
</dbReference>
<dbReference type="GO" id="GO:0003677">
    <property type="term" value="F:DNA binding"/>
    <property type="evidence" value="ECO:0007669"/>
    <property type="project" value="UniProtKB-KW"/>
</dbReference>
<dbReference type="PROSITE" id="PS50043">
    <property type="entry name" value="HTH_LUXR_2"/>
    <property type="match status" value="1"/>
</dbReference>